<evidence type="ECO:0000256" key="1">
    <source>
        <dbReference type="ARBA" id="ARBA00022448"/>
    </source>
</evidence>
<keyword evidence="3 6" id="KW-0479">Metal-binding</keyword>
<dbReference type="InterPro" id="IPR050597">
    <property type="entry name" value="Cytochrome_c_Oxidase_Subunit"/>
</dbReference>
<dbReference type="PANTHER" id="PTHR33751:SF1">
    <property type="entry name" value="CBB3-TYPE CYTOCHROME C OXIDASE SUBUNIT FIXP"/>
    <property type="match status" value="1"/>
</dbReference>
<evidence type="ECO:0000259" key="8">
    <source>
        <dbReference type="PROSITE" id="PS51007"/>
    </source>
</evidence>
<dbReference type="Gene3D" id="1.10.760.10">
    <property type="entry name" value="Cytochrome c-like domain"/>
    <property type="match status" value="1"/>
</dbReference>
<keyword evidence="7" id="KW-0472">Membrane</keyword>
<dbReference type="InterPro" id="IPR008168">
    <property type="entry name" value="Cyt_C_IC"/>
</dbReference>
<keyword evidence="7" id="KW-1133">Transmembrane helix</keyword>
<evidence type="ECO:0000313" key="9">
    <source>
        <dbReference type="EMBL" id="TKC94621.1"/>
    </source>
</evidence>
<evidence type="ECO:0000256" key="3">
    <source>
        <dbReference type="ARBA" id="ARBA00022723"/>
    </source>
</evidence>
<keyword evidence="10" id="KW-1185">Reference proteome</keyword>
<protein>
    <submittedName>
        <fullName evidence="9">C-type cytochrome</fullName>
    </submittedName>
</protein>
<feature type="transmembrane region" description="Helical" evidence="7">
    <location>
        <begin position="38"/>
        <end position="57"/>
    </location>
</feature>
<dbReference type="Gene3D" id="6.10.280.130">
    <property type="match status" value="1"/>
</dbReference>
<name>A0A4U1IKZ0_9BACT</name>
<feature type="domain" description="Cytochrome c" evidence="8">
    <location>
        <begin position="104"/>
        <end position="183"/>
    </location>
</feature>
<keyword evidence="1" id="KW-0813">Transport</keyword>
<dbReference type="InterPro" id="IPR036909">
    <property type="entry name" value="Cyt_c-like_dom_sf"/>
</dbReference>
<accession>A0A4U1IKZ0</accession>
<dbReference type="PROSITE" id="PS51007">
    <property type="entry name" value="CYTC"/>
    <property type="match status" value="1"/>
</dbReference>
<dbReference type="SUPFAM" id="SSF46626">
    <property type="entry name" value="Cytochrome c"/>
    <property type="match status" value="1"/>
</dbReference>
<evidence type="ECO:0000256" key="6">
    <source>
        <dbReference type="PROSITE-ProRule" id="PRU00433"/>
    </source>
</evidence>
<dbReference type="GO" id="GO:0009055">
    <property type="term" value="F:electron transfer activity"/>
    <property type="evidence" value="ECO:0007669"/>
    <property type="project" value="InterPro"/>
</dbReference>
<dbReference type="AlphaFoldDB" id="A0A4U1IKZ0"/>
<evidence type="ECO:0000313" key="10">
    <source>
        <dbReference type="Proteomes" id="UP000309215"/>
    </source>
</evidence>
<dbReference type="InterPro" id="IPR009056">
    <property type="entry name" value="Cyt_c-like_dom"/>
</dbReference>
<keyword evidence="7" id="KW-0812">Transmembrane</keyword>
<dbReference type="PANTHER" id="PTHR33751">
    <property type="entry name" value="CBB3-TYPE CYTOCHROME C OXIDASE SUBUNIT FIXP"/>
    <property type="match status" value="1"/>
</dbReference>
<evidence type="ECO:0000256" key="5">
    <source>
        <dbReference type="ARBA" id="ARBA00023004"/>
    </source>
</evidence>
<reference evidence="9 10" key="1">
    <citation type="submission" date="2019-04" db="EMBL/GenBank/DDBJ databases">
        <authorList>
            <person name="Li Y."/>
            <person name="Wang J."/>
        </authorList>
    </citation>
    <scope>NUCLEOTIDE SEQUENCE [LARGE SCALE GENOMIC DNA]</scope>
    <source>
        <strain evidence="9 10">DSM 14668</strain>
    </source>
</reference>
<dbReference type="Pfam" id="PF14715">
    <property type="entry name" value="FixP_N"/>
    <property type="match status" value="1"/>
</dbReference>
<keyword evidence="4" id="KW-0249">Electron transport</keyword>
<keyword evidence="2 6" id="KW-0349">Heme</keyword>
<gene>
    <name evidence="9" type="ORF">E8A74_48100</name>
</gene>
<organism evidence="9 10">
    <name type="scientific">Polyangium fumosum</name>
    <dbReference type="NCBI Taxonomy" id="889272"/>
    <lineage>
        <taxon>Bacteria</taxon>
        <taxon>Pseudomonadati</taxon>
        <taxon>Myxococcota</taxon>
        <taxon>Polyangia</taxon>
        <taxon>Polyangiales</taxon>
        <taxon>Polyangiaceae</taxon>
        <taxon>Polyangium</taxon>
    </lineage>
</organism>
<proteinExistence type="predicted"/>
<evidence type="ECO:0000256" key="7">
    <source>
        <dbReference type="SAM" id="Phobius"/>
    </source>
</evidence>
<dbReference type="GO" id="GO:0005506">
    <property type="term" value="F:iron ion binding"/>
    <property type="evidence" value="ECO:0007669"/>
    <property type="project" value="InterPro"/>
</dbReference>
<dbReference type="OrthoDB" id="9811281at2"/>
<dbReference type="GO" id="GO:0020037">
    <property type="term" value="F:heme binding"/>
    <property type="evidence" value="ECO:0007669"/>
    <property type="project" value="InterPro"/>
</dbReference>
<sequence length="199" mass="20854">MSTERHVTTKEAPPPDSGEGIVHEYDGILEADNHLPRWWLMTLYGAIAFSALYWLGYEAFKALPSPREAYAIEQAKAAAAEAVKLKAMGAASDENLVAMAKNAAAASEGKEVFTKNCVSCHAANGGGGIGPNLTDGAWLHGGKPMQVYATIKDGYVKGGMPAWGALIGEERVRLAAAYVISIKGTNVPGGKAPQGAPEL</sequence>
<dbReference type="EMBL" id="SSMQ01000107">
    <property type="protein sequence ID" value="TKC94621.1"/>
    <property type="molecule type" value="Genomic_DNA"/>
</dbReference>
<evidence type="ECO:0000256" key="4">
    <source>
        <dbReference type="ARBA" id="ARBA00022982"/>
    </source>
</evidence>
<dbReference type="InterPro" id="IPR032858">
    <property type="entry name" value="CcoP_N"/>
</dbReference>
<dbReference type="Proteomes" id="UP000309215">
    <property type="component" value="Unassembled WGS sequence"/>
</dbReference>
<dbReference type="RefSeq" id="WP_136935934.1">
    <property type="nucleotide sequence ID" value="NZ_SSMQ01000107.1"/>
</dbReference>
<evidence type="ECO:0000256" key="2">
    <source>
        <dbReference type="ARBA" id="ARBA00022617"/>
    </source>
</evidence>
<dbReference type="Pfam" id="PF13442">
    <property type="entry name" value="Cytochrome_CBB3"/>
    <property type="match status" value="1"/>
</dbReference>
<comment type="caution">
    <text evidence="9">The sequence shown here is derived from an EMBL/GenBank/DDBJ whole genome shotgun (WGS) entry which is preliminary data.</text>
</comment>
<dbReference type="InterPro" id="IPR038414">
    <property type="entry name" value="CcoP_N_sf"/>
</dbReference>
<dbReference type="PRINTS" id="PR00605">
    <property type="entry name" value="CYTCHROMECIC"/>
</dbReference>
<keyword evidence="5 6" id="KW-0408">Iron</keyword>